<dbReference type="Proteomes" id="UP000073601">
    <property type="component" value="Unassembled WGS sequence"/>
</dbReference>
<dbReference type="OrthoDB" id="5893030at2"/>
<keyword evidence="1" id="KW-0732">Signal</keyword>
<evidence type="ECO:0000313" key="3">
    <source>
        <dbReference type="Proteomes" id="UP000073601"/>
    </source>
</evidence>
<protein>
    <submittedName>
        <fullName evidence="2">Uncharacterized protein</fullName>
    </submittedName>
</protein>
<reference evidence="3" key="1">
    <citation type="submission" date="2016-02" db="EMBL/GenBank/DDBJ databases">
        <authorList>
            <person name="Rodrigo-Torres Lidia"/>
            <person name="Arahal R.David."/>
        </authorList>
    </citation>
    <scope>NUCLEOTIDE SEQUENCE [LARGE SCALE GENOMIC DNA]</scope>
    <source>
        <strain evidence="3">CECT 8713</strain>
    </source>
</reference>
<evidence type="ECO:0000256" key="1">
    <source>
        <dbReference type="SAM" id="SignalP"/>
    </source>
</evidence>
<dbReference type="EMBL" id="FIZY01000082">
    <property type="protein sequence ID" value="CZF86793.1"/>
    <property type="molecule type" value="Genomic_DNA"/>
</dbReference>
<dbReference type="AlphaFoldDB" id="A0A128FJ20"/>
<feature type="signal peptide" evidence="1">
    <location>
        <begin position="1"/>
        <end position="19"/>
    </location>
</feature>
<name>A0A128FJ20_9GAMM</name>
<keyword evidence="3" id="KW-1185">Reference proteome</keyword>
<organism evidence="2 3">
    <name type="scientific">Grimontia marina</name>
    <dbReference type="NCBI Taxonomy" id="646534"/>
    <lineage>
        <taxon>Bacteria</taxon>
        <taxon>Pseudomonadati</taxon>
        <taxon>Pseudomonadota</taxon>
        <taxon>Gammaproteobacteria</taxon>
        <taxon>Vibrionales</taxon>
        <taxon>Vibrionaceae</taxon>
        <taxon>Grimontia</taxon>
    </lineage>
</organism>
<evidence type="ECO:0000313" key="2">
    <source>
        <dbReference type="EMBL" id="CZF86793.1"/>
    </source>
</evidence>
<gene>
    <name evidence="2" type="ORF">GMA8713_04832</name>
</gene>
<dbReference type="RefSeq" id="WP_062714963.1">
    <property type="nucleotide sequence ID" value="NZ_CAWRCI010000082.1"/>
</dbReference>
<proteinExistence type="predicted"/>
<accession>A0A128FJ20</accession>
<sequence>MKLRKLVLACVIASPCVGAYEVCNIGDEYNVLDRESFHDIRKSNYRNYSEDLTPEDLFLSAPEHNADIRPSLTEADEVFPETASLLEIGPTNVAVLESEEAASLLATIGRSTAGFAKGALEALGPVGDTIAVGLWASDVAQAFEDETKTSYDRFATVMSLIDWFGVLKLPEREIDRKILTARWNRVAAGDHYIFTVHDDIVTQQDKKDKQHWADLASGHQRMLEALAKGYASDVALKYQQHYQEALNAQVVLAETLINSVESEVQKAIFNKLALEGANARLFASDLASTCRSEIDALLALYPEQEENNTRPMYVPSKREANRALARLQHCQQDHLNLAVAMLDELRNGEVEGLERQSLHQLYRQVLNAKINIVETANSQLDVLRTKLKEEMYAEGMNAIDRLFDSEAVAKAHRYFKDQADYLAIDEMSRSIFGRPATATERRQKYFVIQEGYEKCTRIGILGGDPNFRGCTEYTWIPAEKEHYDSAKDEVISKMVMPNRDVIKRVFSQSMDELINEGWSSQHEEAWLEQQILSFSDKQRIIRNAEADKARVMRWMFDSGATLETECGGGNDCAAWSSDYLEKENLSRESSLRHIADWHERNKDSGYFVHSKRLAKLEGFIRSALESEWQAIHVNGFYSYLYPGSFDLDKHAPLIASALKASNLNIGNLSAALPLAKGIVKSRILEAMSVADSNGEDWLASQIGDFQRYIAIVHAQNISPGHYASGEMGTTALLSEPLPAHLLRYLTLDVYHNIEESDSAYYYPANSREDLSYDVRLHVSIDDLFNANSELGRKLDLLVQVNENFTNLPGRTCAINYPQLRDALFKVSGDESLYWLTPFSDWFDSVNRQQLELFSAIRYGADKQNTLNISCDLSPNDPRYW</sequence>
<feature type="chain" id="PRO_5007282523" evidence="1">
    <location>
        <begin position="20"/>
        <end position="880"/>
    </location>
</feature>